<keyword evidence="3" id="KW-1185">Reference proteome</keyword>
<feature type="region of interest" description="Disordered" evidence="1">
    <location>
        <begin position="27"/>
        <end position="69"/>
    </location>
</feature>
<proteinExistence type="predicted"/>
<gene>
    <name evidence="2" type="ORF">CAEBREN_10294</name>
</gene>
<evidence type="ECO:0000256" key="1">
    <source>
        <dbReference type="SAM" id="MobiDB-lite"/>
    </source>
</evidence>
<name>G0PE46_CAEBE</name>
<dbReference type="EMBL" id="GL380304">
    <property type="protein sequence ID" value="EGT52660.1"/>
    <property type="molecule type" value="Genomic_DNA"/>
</dbReference>
<organism evidence="3">
    <name type="scientific">Caenorhabditis brenneri</name>
    <name type="common">Nematode worm</name>
    <dbReference type="NCBI Taxonomy" id="135651"/>
    <lineage>
        <taxon>Eukaryota</taxon>
        <taxon>Metazoa</taxon>
        <taxon>Ecdysozoa</taxon>
        <taxon>Nematoda</taxon>
        <taxon>Chromadorea</taxon>
        <taxon>Rhabditida</taxon>
        <taxon>Rhabditina</taxon>
        <taxon>Rhabditomorpha</taxon>
        <taxon>Rhabditoidea</taxon>
        <taxon>Rhabditidae</taxon>
        <taxon>Peloderinae</taxon>
        <taxon>Caenorhabditis</taxon>
    </lineage>
</organism>
<dbReference type="AlphaFoldDB" id="G0PE46"/>
<evidence type="ECO:0000313" key="3">
    <source>
        <dbReference type="Proteomes" id="UP000008068"/>
    </source>
</evidence>
<dbReference type="InParanoid" id="G0PE46"/>
<dbReference type="HOGENOM" id="CLU_2778125_0_0_1"/>
<dbReference type="Proteomes" id="UP000008068">
    <property type="component" value="Unassembled WGS sequence"/>
</dbReference>
<reference evidence="3" key="1">
    <citation type="submission" date="2011-07" db="EMBL/GenBank/DDBJ databases">
        <authorList>
            <consortium name="Caenorhabditis brenneri Sequencing and Analysis Consortium"/>
            <person name="Wilson R.K."/>
        </authorList>
    </citation>
    <scope>NUCLEOTIDE SEQUENCE [LARGE SCALE GENOMIC DNA]</scope>
    <source>
        <strain evidence="3">PB2801</strain>
    </source>
</reference>
<feature type="compositionally biased region" description="Polar residues" evidence="1">
    <location>
        <begin position="40"/>
        <end position="52"/>
    </location>
</feature>
<sequence length="69" mass="7446">MNSPTPRPSNSSMTVSCTAQISSIQEAPLFGSSTTKEKQNGVQKPGRSSSPVTFIRKFTNITSGKRKRS</sequence>
<evidence type="ECO:0000313" key="2">
    <source>
        <dbReference type="EMBL" id="EGT52660.1"/>
    </source>
</evidence>
<protein>
    <submittedName>
        <fullName evidence="2">Uncharacterized protein</fullName>
    </submittedName>
</protein>
<accession>G0PE46</accession>